<dbReference type="AlphaFoldDB" id="A0A938Y3W8"/>
<dbReference type="EMBL" id="JAFBEB010000009">
    <property type="protein sequence ID" value="MBM7591132.1"/>
    <property type="molecule type" value="Genomic_DNA"/>
</dbReference>
<evidence type="ECO:0000313" key="2">
    <source>
        <dbReference type="Proteomes" id="UP000717624"/>
    </source>
</evidence>
<comment type="caution">
    <text evidence="1">The sequence shown here is derived from an EMBL/GenBank/DDBJ whole genome shotgun (WGS) entry which is preliminary data.</text>
</comment>
<name>A0A938Y3W8_9BACL</name>
<gene>
    <name evidence="1" type="ORF">JOD01_002758</name>
</gene>
<keyword evidence="2" id="KW-1185">Reference proteome</keyword>
<reference evidence="1" key="1">
    <citation type="submission" date="2021-01" db="EMBL/GenBank/DDBJ databases">
        <title>Genomic Encyclopedia of Type Strains, Phase IV (KMG-IV): sequencing the most valuable type-strain genomes for metagenomic binning, comparative biology and taxonomic classification.</title>
        <authorList>
            <person name="Goeker M."/>
        </authorList>
    </citation>
    <scope>NUCLEOTIDE SEQUENCE</scope>
    <source>
        <strain evidence="1">DSM 25523</strain>
    </source>
</reference>
<organism evidence="1 2">
    <name type="scientific">Brevibacillus fulvus</name>
    <dbReference type="NCBI Taxonomy" id="1125967"/>
    <lineage>
        <taxon>Bacteria</taxon>
        <taxon>Bacillati</taxon>
        <taxon>Bacillota</taxon>
        <taxon>Bacilli</taxon>
        <taxon>Bacillales</taxon>
        <taxon>Paenibacillaceae</taxon>
        <taxon>Brevibacillus</taxon>
    </lineage>
</organism>
<protein>
    <submittedName>
        <fullName evidence="1">Uncharacterized protein</fullName>
    </submittedName>
</protein>
<proteinExistence type="predicted"/>
<dbReference type="Proteomes" id="UP000717624">
    <property type="component" value="Unassembled WGS sequence"/>
</dbReference>
<sequence>MVDAVVCVMETMMRISTRHVMEIRSYIWLCQTKTG</sequence>
<evidence type="ECO:0000313" key="1">
    <source>
        <dbReference type="EMBL" id="MBM7591132.1"/>
    </source>
</evidence>
<accession>A0A938Y3W8</accession>